<proteinExistence type="predicted"/>
<name>T0S578_LACLC</name>
<gene>
    <name evidence="1" type="ORF">LLT6_08035</name>
</gene>
<sequence>MNFFGRTIHHKILKKITDPRVRTIEQVKELTDFKYPMSLENYNILMTTKDGYLTEKGKIKLANPQWKNRYLNKLNRESALKQNNERELSQEEINDIIRYQYGEEDEVHKKKRKKLGNDISRFL</sequence>
<dbReference type="EMBL" id="ATBB01000722">
    <property type="protein sequence ID" value="EQC53651.1"/>
    <property type="molecule type" value="Genomic_DNA"/>
</dbReference>
<accession>T0S578</accession>
<protein>
    <submittedName>
        <fullName evidence="1">Uncharacterized protein</fullName>
    </submittedName>
</protein>
<evidence type="ECO:0000313" key="1">
    <source>
        <dbReference type="EMBL" id="EQC53651.1"/>
    </source>
</evidence>
<dbReference type="AlphaFoldDB" id="T0S578"/>
<reference evidence="1 2" key="1">
    <citation type="journal article" date="2013" name="ISME J.">
        <title>Multifactorial diversity sustains microbial community stability.</title>
        <authorList>
            <person name="Erkus O."/>
            <person name="de Jager V.C."/>
            <person name="Spus M."/>
            <person name="van Alen-Boerrigter I.J."/>
            <person name="van Rijswijck I.M."/>
            <person name="Hazelwood L."/>
            <person name="Janssen P.W."/>
            <person name="van Hijum S.A."/>
            <person name="Kleerebezem M."/>
            <person name="Smid E.J."/>
        </authorList>
    </citation>
    <scope>NUCLEOTIDE SEQUENCE [LARGE SCALE GENOMIC DNA]</scope>
    <source>
        <strain evidence="1 2">TIFN6</strain>
    </source>
</reference>
<organism evidence="1 2">
    <name type="scientific">Lactococcus cremoris subsp. cremoris TIFN6</name>
    <dbReference type="NCBI Taxonomy" id="1234876"/>
    <lineage>
        <taxon>Bacteria</taxon>
        <taxon>Bacillati</taxon>
        <taxon>Bacillota</taxon>
        <taxon>Bacilli</taxon>
        <taxon>Lactobacillales</taxon>
        <taxon>Streptococcaceae</taxon>
        <taxon>Lactococcus</taxon>
        <taxon>Lactococcus cremoris subsp. cremoris</taxon>
    </lineage>
</organism>
<dbReference type="PATRIC" id="fig|1234876.3.peg.3085"/>
<comment type="caution">
    <text evidence="1">The sequence shown here is derived from an EMBL/GenBank/DDBJ whole genome shotgun (WGS) entry which is preliminary data.</text>
</comment>
<dbReference type="Proteomes" id="UP000015854">
    <property type="component" value="Unassembled WGS sequence"/>
</dbReference>
<evidence type="ECO:0000313" key="2">
    <source>
        <dbReference type="Proteomes" id="UP000015854"/>
    </source>
</evidence>